<dbReference type="AlphaFoldDB" id="A0AAW0R7C7"/>
<dbReference type="Proteomes" id="UP001392437">
    <property type="component" value="Unassembled WGS sequence"/>
</dbReference>
<sequence length="258" mass="29308">MKFTNFIIGFQLIVGALCASRSMPFKLTPVILANGWSNNIEVWMNTAKQWATDVCDILEPYVYAPNTPPNDRTMQLATRIFGANDIDTMFDVYRRFNMIRYYTDWSGTFDTKDPGWKQTRDNGDLRSDSVDGGVTYWDTTREEWISNDDPLLDLKDPSSVTVAVTSPAKPDGNQLEFPENWSEYMAFNPSRLQTTVEKGNIFDDNTVAKALSPSLLRRIQRRNARAGNIMCQIDILNTVETTLTHEASISLFSPYSLV</sequence>
<evidence type="ECO:0000256" key="1">
    <source>
        <dbReference type="SAM" id="SignalP"/>
    </source>
</evidence>
<dbReference type="EMBL" id="JAQQWP010000002">
    <property type="protein sequence ID" value="KAK8129706.1"/>
    <property type="molecule type" value="Genomic_DNA"/>
</dbReference>
<evidence type="ECO:0000313" key="3">
    <source>
        <dbReference type="Proteomes" id="UP001392437"/>
    </source>
</evidence>
<accession>A0AAW0R7C7</accession>
<feature type="signal peptide" evidence="1">
    <location>
        <begin position="1"/>
        <end position="18"/>
    </location>
</feature>
<gene>
    <name evidence="2" type="ORF">PG999_002086</name>
</gene>
<organism evidence="2 3">
    <name type="scientific">Apiospora kogelbergensis</name>
    <dbReference type="NCBI Taxonomy" id="1337665"/>
    <lineage>
        <taxon>Eukaryota</taxon>
        <taxon>Fungi</taxon>
        <taxon>Dikarya</taxon>
        <taxon>Ascomycota</taxon>
        <taxon>Pezizomycotina</taxon>
        <taxon>Sordariomycetes</taxon>
        <taxon>Xylariomycetidae</taxon>
        <taxon>Amphisphaeriales</taxon>
        <taxon>Apiosporaceae</taxon>
        <taxon>Apiospora</taxon>
    </lineage>
</organism>
<comment type="caution">
    <text evidence="2">The sequence shown here is derived from an EMBL/GenBank/DDBJ whole genome shotgun (WGS) entry which is preliminary data.</text>
</comment>
<name>A0AAW0R7C7_9PEZI</name>
<protein>
    <submittedName>
        <fullName evidence="2">Uncharacterized protein</fullName>
    </submittedName>
</protein>
<reference evidence="2 3" key="1">
    <citation type="submission" date="2023-01" db="EMBL/GenBank/DDBJ databases">
        <title>Analysis of 21 Apiospora genomes using comparative genomics revels a genus with tremendous synthesis potential of carbohydrate active enzymes and secondary metabolites.</title>
        <authorList>
            <person name="Sorensen T."/>
        </authorList>
    </citation>
    <scope>NUCLEOTIDE SEQUENCE [LARGE SCALE GENOMIC DNA]</scope>
    <source>
        <strain evidence="2 3">CBS 117206</strain>
    </source>
</reference>
<keyword evidence="1" id="KW-0732">Signal</keyword>
<keyword evidence="3" id="KW-1185">Reference proteome</keyword>
<feature type="chain" id="PRO_5044024582" evidence="1">
    <location>
        <begin position="19"/>
        <end position="258"/>
    </location>
</feature>
<proteinExistence type="predicted"/>
<evidence type="ECO:0000313" key="2">
    <source>
        <dbReference type="EMBL" id="KAK8129706.1"/>
    </source>
</evidence>